<comment type="caution">
    <text evidence="1">The sequence shown here is derived from an EMBL/GenBank/DDBJ whole genome shotgun (WGS) entry which is preliminary data.</text>
</comment>
<dbReference type="RefSeq" id="WP_123891044.1">
    <property type="nucleotide sequence ID" value="NZ_JBPYCX010000018.1"/>
</dbReference>
<gene>
    <name evidence="1" type="ORF">EF096_17420</name>
</gene>
<sequence>MKYYKFWVKESVKIQVGEFAQFVTVLSGSNQSKDDARREATKRSRYVEQKIKGEAPEDDYEAPIKEHVDEVVDDANIITICRYGARILNTCQYTVLDLDDYPVDFLDMFRSLRKLPKKERIVAKFLQRLSKYPELGTDFRIYETTKGVRVIGKKYIEPSGKGYAALMRKLRVDWLYIVLSQKQNCYRARVTPKPFRMKFKTIKIKSPLDCETQAYLDWAQEYAAVSARYSVVKLIQSVGSDFSTEPVIRLHDSLCNESRSSTLA</sequence>
<proteinExistence type="predicted"/>
<reference evidence="1 2" key="1">
    <citation type="submission" date="2018-11" db="EMBL/GenBank/DDBJ databases">
        <authorList>
            <person name="Jang G.I."/>
            <person name="Hwang C.Y."/>
        </authorList>
    </citation>
    <scope>NUCLEOTIDE SEQUENCE [LARGE SCALE GENOMIC DNA]</scope>
    <source>
        <strain evidence="1 2">SSM26</strain>
    </source>
</reference>
<protein>
    <submittedName>
        <fullName evidence="1">Uncharacterized protein</fullName>
    </submittedName>
</protein>
<dbReference type="Proteomes" id="UP000275199">
    <property type="component" value="Unassembled WGS sequence"/>
</dbReference>
<name>A0ABX9XDQ3_9PSED</name>
<evidence type="ECO:0000313" key="1">
    <source>
        <dbReference type="EMBL" id="ROZ81419.1"/>
    </source>
</evidence>
<accession>A0ABX9XDQ3</accession>
<evidence type="ECO:0000313" key="2">
    <source>
        <dbReference type="Proteomes" id="UP000275199"/>
    </source>
</evidence>
<dbReference type="EMBL" id="RKKU01000030">
    <property type="protein sequence ID" value="ROZ81419.1"/>
    <property type="molecule type" value="Genomic_DNA"/>
</dbReference>
<keyword evidence="2" id="KW-1185">Reference proteome</keyword>
<organism evidence="1 2">
    <name type="scientific">Pseudomonas neustonica</name>
    <dbReference type="NCBI Taxonomy" id="2487346"/>
    <lineage>
        <taxon>Bacteria</taxon>
        <taxon>Pseudomonadati</taxon>
        <taxon>Pseudomonadota</taxon>
        <taxon>Gammaproteobacteria</taxon>
        <taxon>Pseudomonadales</taxon>
        <taxon>Pseudomonadaceae</taxon>
        <taxon>Pseudomonas</taxon>
    </lineage>
</organism>